<name>A0A1D1V4E3_RAMVA</name>
<dbReference type="Proteomes" id="UP000186922">
    <property type="component" value="Unassembled WGS sequence"/>
</dbReference>
<accession>A0A1D1V4E3</accession>
<gene>
    <name evidence="1" type="primary">RvY_08056-1</name>
    <name evidence="1" type="synonym">RvY_08056.1</name>
    <name evidence="1" type="ORF">RvY_08056</name>
</gene>
<comment type="caution">
    <text evidence="1">The sequence shown here is derived from an EMBL/GenBank/DDBJ whole genome shotgun (WGS) entry which is preliminary data.</text>
</comment>
<protein>
    <submittedName>
        <fullName evidence="1">Uncharacterized protein</fullName>
    </submittedName>
</protein>
<dbReference type="AlphaFoldDB" id="A0A1D1V4E3"/>
<evidence type="ECO:0000313" key="2">
    <source>
        <dbReference type="Proteomes" id="UP000186922"/>
    </source>
</evidence>
<keyword evidence="2" id="KW-1185">Reference proteome</keyword>
<evidence type="ECO:0000313" key="1">
    <source>
        <dbReference type="EMBL" id="GAU96634.1"/>
    </source>
</evidence>
<proteinExistence type="predicted"/>
<sequence>MWLVSHGSRHSPGISCDAKPTIRRSKEYYISVKSRHL</sequence>
<organism evidence="1 2">
    <name type="scientific">Ramazzottius varieornatus</name>
    <name type="common">Water bear</name>
    <name type="synonym">Tardigrade</name>
    <dbReference type="NCBI Taxonomy" id="947166"/>
    <lineage>
        <taxon>Eukaryota</taxon>
        <taxon>Metazoa</taxon>
        <taxon>Ecdysozoa</taxon>
        <taxon>Tardigrada</taxon>
        <taxon>Eutardigrada</taxon>
        <taxon>Parachela</taxon>
        <taxon>Hypsibioidea</taxon>
        <taxon>Ramazzottiidae</taxon>
        <taxon>Ramazzottius</taxon>
    </lineage>
</organism>
<dbReference type="EMBL" id="BDGG01000003">
    <property type="protein sequence ID" value="GAU96634.1"/>
    <property type="molecule type" value="Genomic_DNA"/>
</dbReference>
<reference evidence="1 2" key="1">
    <citation type="journal article" date="2016" name="Nat. Commun.">
        <title>Extremotolerant tardigrade genome and improved radiotolerance of human cultured cells by tardigrade-unique protein.</title>
        <authorList>
            <person name="Hashimoto T."/>
            <person name="Horikawa D.D."/>
            <person name="Saito Y."/>
            <person name="Kuwahara H."/>
            <person name="Kozuka-Hata H."/>
            <person name="Shin-I T."/>
            <person name="Minakuchi Y."/>
            <person name="Ohishi K."/>
            <person name="Motoyama A."/>
            <person name="Aizu T."/>
            <person name="Enomoto A."/>
            <person name="Kondo K."/>
            <person name="Tanaka S."/>
            <person name="Hara Y."/>
            <person name="Koshikawa S."/>
            <person name="Sagara H."/>
            <person name="Miura T."/>
            <person name="Yokobori S."/>
            <person name="Miyagawa K."/>
            <person name="Suzuki Y."/>
            <person name="Kubo T."/>
            <person name="Oyama M."/>
            <person name="Kohara Y."/>
            <person name="Fujiyama A."/>
            <person name="Arakawa K."/>
            <person name="Katayama T."/>
            <person name="Toyoda A."/>
            <person name="Kunieda T."/>
        </authorList>
    </citation>
    <scope>NUCLEOTIDE SEQUENCE [LARGE SCALE GENOMIC DNA]</scope>
    <source>
        <strain evidence="1 2">YOKOZUNA-1</strain>
    </source>
</reference>